<evidence type="ECO:0000313" key="4">
    <source>
        <dbReference type="Proteomes" id="UP000243406"/>
    </source>
</evidence>
<sequence>MRYSNYTIAIPPGATIREQIENRGMKQKEFALRMGLSEKHISRLINGQVELTQDVSLRLESVLGVPASFWNNMEVIYREKLARIESEEDMNRDIEIIKAFPYSKIAALGWVDKTRKPEEKVNQLRQFFEVAKLYLLENLRIPGIAYRKTGENSFSDYSLAVWAQKARLEARKYNVEPINISKLEKVMPNIREMTTKSPEIFCKELIELLGGCGIALIFLPHIGGSFLHGTTFYDGNKIVMGLTVRGKYADKFWFSLFHELHHIISGHIINAEETTLEEENEADGFAKDTLISPDDYNDFIENKCYSKDCIISFANKIGISPGIVLGRLQKENHIPYDHYNEIKQKYEINN</sequence>
<dbReference type="SMART" id="SM00530">
    <property type="entry name" value="HTH_XRE"/>
    <property type="match status" value="1"/>
</dbReference>
<dbReference type="Proteomes" id="UP000243406">
    <property type="component" value="Unassembled WGS sequence"/>
</dbReference>
<evidence type="ECO:0000256" key="1">
    <source>
        <dbReference type="ARBA" id="ARBA00023125"/>
    </source>
</evidence>
<keyword evidence="4" id="KW-1185">Reference proteome</keyword>
<accession>A0A1T5CFB6</accession>
<evidence type="ECO:0000313" key="3">
    <source>
        <dbReference type="EMBL" id="SKB58109.1"/>
    </source>
</evidence>
<dbReference type="RefSeq" id="WP_079589963.1">
    <property type="nucleotide sequence ID" value="NZ_FUYN01000005.1"/>
</dbReference>
<dbReference type="Pfam" id="PF01381">
    <property type="entry name" value="HTH_3"/>
    <property type="match status" value="1"/>
</dbReference>
<organism evidence="3 4">
    <name type="scientific">Acetoanaerobium noterae</name>
    <dbReference type="NCBI Taxonomy" id="745369"/>
    <lineage>
        <taxon>Bacteria</taxon>
        <taxon>Bacillati</taxon>
        <taxon>Bacillota</taxon>
        <taxon>Clostridia</taxon>
        <taxon>Peptostreptococcales</taxon>
        <taxon>Filifactoraceae</taxon>
        <taxon>Acetoanaerobium</taxon>
    </lineage>
</organism>
<gene>
    <name evidence="3" type="ORF">SAMN02745120_2147</name>
</gene>
<proteinExistence type="predicted"/>
<protein>
    <submittedName>
        <fullName evidence="3">HTH-type transcriptional regulator / antitoxin HigA</fullName>
    </submittedName>
</protein>
<evidence type="ECO:0000259" key="2">
    <source>
        <dbReference type="PROSITE" id="PS50943"/>
    </source>
</evidence>
<dbReference type="SUPFAM" id="SSF47413">
    <property type="entry name" value="lambda repressor-like DNA-binding domains"/>
    <property type="match status" value="1"/>
</dbReference>
<dbReference type="EMBL" id="FUYN01000005">
    <property type="protein sequence ID" value="SKB58109.1"/>
    <property type="molecule type" value="Genomic_DNA"/>
</dbReference>
<reference evidence="4" key="1">
    <citation type="submission" date="2017-02" db="EMBL/GenBank/DDBJ databases">
        <authorList>
            <person name="Varghese N."/>
            <person name="Submissions S."/>
        </authorList>
    </citation>
    <scope>NUCLEOTIDE SEQUENCE [LARGE SCALE GENOMIC DNA]</scope>
    <source>
        <strain evidence="4">ATCC 35199</strain>
    </source>
</reference>
<keyword evidence="1" id="KW-0238">DNA-binding</keyword>
<dbReference type="InterPro" id="IPR010982">
    <property type="entry name" value="Lambda_DNA-bd_dom_sf"/>
</dbReference>
<dbReference type="OrthoDB" id="9796786at2"/>
<dbReference type="InterPro" id="IPR013430">
    <property type="entry name" value="Toxin_antidote_HigA"/>
</dbReference>
<dbReference type="PROSITE" id="PS50943">
    <property type="entry name" value="HTH_CROC1"/>
    <property type="match status" value="1"/>
</dbReference>
<name>A0A1T5CFB6_9FIRM</name>
<dbReference type="AlphaFoldDB" id="A0A1T5CFB6"/>
<dbReference type="CDD" id="cd00093">
    <property type="entry name" value="HTH_XRE"/>
    <property type="match status" value="1"/>
</dbReference>
<dbReference type="PANTHER" id="PTHR36924">
    <property type="entry name" value="ANTITOXIN HIGA-1"/>
    <property type="match status" value="1"/>
</dbReference>
<dbReference type="Gene3D" id="1.10.260.40">
    <property type="entry name" value="lambda repressor-like DNA-binding domains"/>
    <property type="match status" value="1"/>
</dbReference>
<dbReference type="PANTHER" id="PTHR36924:SF1">
    <property type="entry name" value="ANTITOXIN HIGA-1"/>
    <property type="match status" value="1"/>
</dbReference>
<feature type="domain" description="HTH cro/C1-type" evidence="2">
    <location>
        <begin position="16"/>
        <end position="70"/>
    </location>
</feature>
<dbReference type="GO" id="GO:0003677">
    <property type="term" value="F:DNA binding"/>
    <property type="evidence" value="ECO:0007669"/>
    <property type="project" value="UniProtKB-KW"/>
</dbReference>
<dbReference type="InterPro" id="IPR001387">
    <property type="entry name" value="Cro/C1-type_HTH"/>
</dbReference>